<evidence type="ECO:0000313" key="17">
    <source>
        <dbReference type="Proteomes" id="UP000278673"/>
    </source>
</evidence>
<dbReference type="GO" id="GO:0005829">
    <property type="term" value="C:cytosol"/>
    <property type="evidence" value="ECO:0007669"/>
    <property type="project" value="TreeGrafter"/>
</dbReference>
<feature type="active site" description="Schiff-base intermediate with substrate" evidence="12 14">
    <location>
        <position position="168"/>
    </location>
</feature>
<dbReference type="EMBL" id="RFFJ01000002">
    <property type="protein sequence ID" value="RMI46441.1"/>
    <property type="molecule type" value="Genomic_DNA"/>
</dbReference>
<keyword evidence="10 12" id="KW-0704">Schiff base</keyword>
<dbReference type="RefSeq" id="WP_122181787.1">
    <property type="nucleotide sequence ID" value="NZ_RFFJ01000002.1"/>
</dbReference>
<dbReference type="InterPro" id="IPR002220">
    <property type="entry name" value="DapA-like"/>
</dbReference>
<evidence type="ECO:0000256" key="8">
    <source>
        <dbReference type="ARBA" id="ARBA00023154"/>
    </source>
</evidence>
<dbReference type="InterPro" id="IPR013785">
    <property type="entry name" value="Aldolase_TIM"/>
</dbReference>
<organism evidence="16 17">
    <name type="scientific">Streptomyces triticirhizae</name>
    <dbReference type="NCBI Taxonomy" id="2483353"/>
    <lineage>
        <taxon>Bacteria</taxon>
        <taxon>Bacillati</taxon>
        <taxon>Actinomycetota</taxon>
        <taxon>Actinomycetes</taxon>
        <taxon>Kitasatosporales</taxon>
        <taxon>Streptomycetaceae</taxon>
        <taxon>Streptomyces</taxon>
    </lineage>
</organism>
<keyword evidence="6 12" id="KW-0028">Amino-acid biosynthesis</keyword>
<evidence type="ECO:0000256" key="7">
    <source>
        <dbReference type="ARBA" id="ARBA00022915"/>
    </source>
</evidence>
<accession>A0A3M2MAD2</accession>
<evidence type="ECO:0000256" key="13">
    <source>
        <dbReference type="PIRNR" id="PIRNR001365"/>
    </source>
</evidence>
<comment type="catalytic activity">
    <reaction evidence="11 12">
        <text>L-aspartate 4-semialdehyde + pyruvate = (2S,4S)-4-hydroxy-2,3,4,5-tetrahydrodipicolinate + H2O + H(+)</text>
        <dbReference type="Rhea" id="RHEA:34171"/>
        <dbReference type="ChEBI" id="CHEBI:15361"/>
        <dbReference type="ChEBI" id="CHEBI:15377"/>
        <dbReference type="ChEBI" id="CHEBI:15378"/>
        <dbReference type="ChEBI" id="CHEBI:67139"/>
        <dbReference type="ChEBI" id="CHEBI:537519"/>
        <dbReference type="EC" id="4.3.3.7"/>
    </reaction>
</comment>
<dbReference type="PANTHER" id="PTHR12128">
    <property type="entry name" value="DIHYDRODIPICOLINATE SYNTHASE"/>
    <property type="match status" value="1"/>
</dbReference>
<comment type="pathway">
    <text evidence="2 12">Amino-acid biosynthesis; L-lysine biosynthesis via DAP pathway; (S)-tetrahydrodipicolinate from L-aspartate: step 3/4.</text>
</comment>
<comment type="caution">
    <text evidence="16">The sequence shown here is derived from an EMBL/GenBank/DDBJ whole genome shotgun (WGS) entry which is preliminary data.</text>
</comment>
<dbReference type="Pfam" id="PF00701">
    <property type="entry name" value="DHDPS"/>
    <property type="match status" value="1"/>
</dbReference>
<dbReference type="InterPro" id="IPR005263">
    <property type="entry name" value="DapA"/>
</dbReference>
<comment type="subcellular location">
    <subcellularLocation>
        <location evidence="12">Cytoplasm</location>
    </subcellularLocation>
</comment>
<dbReference type="InterPro" id="IPR020624">
    <property type="entry name" value="Schiff_base-form_aldolases_CS"/>
</dbReference>
<feature type="site" description="Part of a proton relay during catalysis" evidence="12">
    <location>
        <position position="49"/>
    </location>
</feature>
<comment type="subunit">
    <text evidence="12">Homotetramer; dimer of dimers.</text>
</comment>
<dbReference type="PRINTS" id="PR00146">
    <property type="entry name" value="DHPICSNTHASE"/>
</dbReference>
<feature type="binding site" evidence="12 15">
    <location>
        <position position="208"/>
    </location>
    <ligand>
        <name>pyruvate</name>
        <dbReference type="ChEBI" id="CHEBI:15361"/>
    </ligand>
</feature>
<comment type="similarity">
    <text evidence="3 12 13">Belongs to the DapA family.</text>
</comment>
<dbReference type="PIRSF" id="PIRSF001365">
    <property type="entry name" value="DHDPS"/>
    <property type="match status" value="1"/>
</dbReference>
<feature type="active site" description="Proton donor/acceptor" evidence="12 14">
    <location>
        <position position="138"/>
    </location>
</feature>
<keyword evidence="9 12" id="KW-0456">Lyase</keyword>
<keyword evidence="17" id="KW-1185">Reference proteome</keyword>
<comment type="function">
    <text evidence="1 12">Catalyzes the condensation of (S)-aspartate-beta-semialdehyde [(S)-ASA] and pyruvate to 4-hydroxy-tetrahydrodipicolinate (HTPA).</text>
</comment>
<evidence type="ECO:0000313" key="16">
    <source>
        <dbReference type="EMBL" id="RMI46441.1"/>
    </source>
</evidence>
<dbReference type="NCBIfam" id="TIGR00674">
    <property type="entry name" value="dapA"/>
    <property type="match status" value="1"/>
</dbReference>
<dbReference type="UniPathway" id="UPA00034">
    <property type="reaction ID" value="UER00017"/>
</dbReference>
<evidence type="ECO:0000256" key="14">
    <source>
        <dbReference type="PIRSR" id="PIRSR001365-1"/>
    </source>
</evidence>
<reference evidence="16 17" key="1">
    <citation type="submission" date="2018-10" db="EMBL/GenBank/DDBJ databases">
        <title>Isolation, diversity and antifungal activity of actinobacteria from wheat.</title>
        <authorList>
            <person name="Han C."/>
        </authorList>
    </citation>
    <scope>NUCLEOTIDE SEQUENCE [LARGE SCALE GENOMIC DNA]</scope>
    <source>
        <strain evidence="16 17">NEAU-YY642</strain>
    </source>
</reference>
<dbReference type="Proteomes" id="UP000278673">
    <property type="component" value="Unassembled WGS sequence"/>
</dbReference>
<dbReference type="GO" id="GO:0019877">
    <property type="term" value="P:diaminopimelate biosynthetic process"/>
    <property type="evidence" value="ECO:0007669"/>
    <property type="project" value="UniProtKB-UniRule"/>
</dbReference>
<dbReference type="EC" id="4.3.3.7" evidence="4 12"/>
<sequence length="298" mass="30365">MRSGPLGRCAAAMITPFTEDGALDPAGAERLAAHLVRRGGCDALVVNGTTGESPTTSDAEKATLLRAVRGAVGGDALVVAGVGTADTRHTIELARSAQQAGADGLLVVTPYYSRPTQEAIARHLLTVADATELPVMLYDIPARTGEGTALTLDTLRRLAEHPRIVAVKDCSFDLLKAGRALAETDLAYYAGSDELNLPLLSIGASGVVSTAANVVGTQVRAVLDACAAGELETAGRRHRALLPLVAALTGHGPGTVAVKALFRAAGLPGGPVRPPLLPADPALTTLLAGALRAAVAEE</sequence>
<evidence type="ECO:0000256" key="1">
    <source>
        <dbReference type="ARBA" id="ARBA00003294"/>
    </source>
</evidence>
<comment type="caution">
    <text evidence="12">Was originally thought to be a dihydrodipicolinate synthase (DHDPS), catalyzing the condensation of (S)-aspartate-beta-semialdehyde [(S)-ASA] and pyruvate to dihydrodipicolinate (DHDP). However, it was shown in E.coli that the product of the enzymatic reaction is not dihydrodipicolinate but in fact (4S)-4-hydroxy-2,3,4,5-tetrahydro-(2S)-dipicolinic acid (HTPA), and that the consecutive dehydration reaction leading to DHDP is not spontaneous but catalyzed by DapB.</text>
</comment>
<proteinExistence type="inferred from homology"/>
<dbReference type="AlphaFoldDB" id="A0A3M2MAD2"/>
<dbReference type="SUPFAM" id="SSF51569">
    <property type="entry name" value="Aldolase"/>
    <property type="match status" value="1"/>
</dbReference>
<evidence type="ECO:0000256" key="11">
    <source>
        <dbReference type="ARBA" id="ARBA00047836"/>
    </source>
</evidence>
<evidence type="ECO:0000256" key="3">
    <source>
        <dbReference type="ARBA" id="ARBA00007592"/>
    </source>
</evidence>
<evidence type="ECO:0000256" key="6">
    <source>
        <dbReference type="ARBA" id="ARBA00022605"/>
    </source>
</evidence>
<dbReference type="HAMAP" id="MF_00418">
    <property type="entry name" value="DapA"/>
    <property type="match status" value="1"/>
</dbReference>
<dbReference type="PROSITE" id="PS00665">
    <property type="entry name" value="DHDPS_1"/>
    <property type="match status" value="1"/>
</dbReference>
<name>A0A3M2MAD2_9ACTN</name>
<dbReference type="SMART" id="SM01130">
    <property type="entry name" value="DHDPS"/>
    <property type="match status" value="1"/>
</dbReference>
<dbReference type="PANTHER" id="PTHR12128:SF66">
    <property type="entry name" value="4-HYDROXY-2-OXOGLUTARATE ALDOLASE, MITOCHONDRIAL"/>
    <property type="match status" value="1"/>
</dbReference>
<evidence type="ECO:0000256" key="4">
    <source>
        <dbReference type="ARBA" id="ARBA00012086"/>
    </source>
</evidence>
<dbReference type="CDD" id="cd00950">
    <property type="entry name" value="DHDPS"/>
    <property type="match status" value="1"/>
</dbReference>
<keyword evidence="8 12" id="KW-0457">Lysine biosynthesis</keyword>
<gene>
    <name evidence="12 16" type="primary">dapA</name>
    <name evidence="16" type="ORF">EBN88_00685</name>
</gene>
<dbReference type="GO" id="GO:0009089">
    <property type="term" value="P:lysine biosynthetic process via diaminopimelate"/>
    <property type="evidence" value="ECO:0007669"/>
    <property type="project" value="UniProtKB-UniRule"/>
</dbReference>
<dbReference type="Gene3D" id="3.20.20.70">
    <property type="entry name" value="Aldolase class I"/>
    <property type="match status" value="1"/>
</dbReference>
<feature type="site" description="Part of a proton relay during catalysis" evidence="12">
    <location>
        <position position="112"/>
    </location>
</feature>
<evidence type="ECO:0000256" key="10">
    <source>
        <dbReference type="ARBA" id="ARBA00023270"/>
    </source>
</evidence>
<protein>
    <recommendedName>
        <fullName evidence="4 12">4-hydroxy-tetrahydrodipicolinate synthase</fullName>
        <shortName evidence="12">HTPA synthase</shortName>
        <ecNumber evidence="4 12">4.3.3.7</ecNumber>
    </recommendedName>
</protein>
<keyword evidence="7 12" id="KW-0220">Diaminopimelate biosynthesis</keyword>
<evidence type="ECO:0000256" key="15">
    <source>
        <dbReference type="PIRSR" id="PIRSR001365-2"/>
    </source>
</evidence>
<evidence type="ECO:0000256" key="9">
    <source>
        <dbReference type="ARBA" id="ARBA00023239"/>
    </source>
</evidence>
<feature type="binding site" evidence="12 15">
    <location>
        <position position="50"/>
    </location>
    <ligand>
        <name>pyruvate</name>
        <dbReference type="ChEBI" id="CHEBI:15361"/>
    </ligand>
</feature>
<dbReference type="GO" id="GO:0008840">
    <property type="term" value="F:4-hydroxy-tetrahydrodipicolinate synthase activity"/>
    <property type="evidence" value="ECO:0007669"/>
    <property type="project" value="UniProtKB-UniRule"/>
</dbReference>
<keyword evidence="5 12" id="KW-0963">Cytoplasm</keyword>
<evidence type="ECO:0000256" key="2">
    <source>
        <dbReference type="ARBA" id="ARBA00005120"/>
    </source>
</evidence>
<evidence type="ECO:0000256" key="5">
    <source>
        <dbReference type="ARBA" id="ARBA00022490"/>
    </source>
</evidence>
<evidence type="ECO:0000256" key="12">
    <source>
        <dbReference type="HAMAP-Rule" id="MF_00418"/>
    </source>
</evidence>